<comment type="subcellular location">
    <subcellularLocation>
        <location evidence="1 7">Cell membrane</location>
        <topology evidence="1 7">Multi-pass membrane protein</topology>
    </subcellularLocation>
</comment>
<keyword evidence="6 7" id="KW-0472">Membrane</keyword>
<reference evidence="9" key="2">
    <citation type="submission" date="2021-04" db="EMBL/GenBank/DDBJ databases">
        <authorList>
            <person name="Gilroy R."/>
        </authorList>
    </citation>
    <scope>NUCLEOTIDE SEQUENCE</scope>
    <source>
        <strain evidence="9">CHK179-7159</strain>
    </source>
</reference>
<evidence type="ECO:0000259" key="8">
    <source>
        <dbReference type="PROSITE" id="PS50928"/>
    </source>
</evidence>
<dbReference type="Gene3D" id="1.10.3720.10">
    <property type="entry name" value="MetI-like"/>
    <property type="match status" value="1"/>
</dbReference>
<evidence type="ECO:0000256" key="4">
    <source>
        <dbReference type="ARBA" id="ARBA00022692"/>
    </source>
</evidence>
<evidence type="ECO:0000256" key="3">
    <source>
        <dbReference type="ARBA" id="ARBA00022475"/>
    </source>
</evidence>
<dbReference type="GO" id="GO:0005886">
    <property type="term" value="C:plasma membrane"/>
    <property type="evidence" value="ECO:0007669"/>
    <property type="project" value="UniProtKB-SubCell"/>
</dbReference>
<sequence length="299" mass="34119">MKTGQTKHKKQISTGEKIINAASYVIFTVFTLLCLFPFYYLMICTISDNALVEYGQITFWPRGIHFDNYVDVFQVQNLMNSVKITVLRTIVGTVAGVGATSYMAYFFTKTEMWGRKFWYRFCVITMYFSSGLIPSYLTNRMLGLNNTFWIYIIPGCISVYNMILIKTSIEAMPPSLEESAYLDGAGFLTRYLRIVLPLQKPILATITLFVAVSHWNDFFTTKIYVTNPKLYTMQFLLYELLNNIQTAVGQMGTEDRDAYISPAGTRMTLTAVVIIPIMCVYPFIQKYFVKGIMIGAVKG</sequence>
<dbReference type="GO" id="GO:0055085">
    <property type="term" value="P:transmembrane transport"/>
    <property type="evidence" value="ECO:0007669"/>
    <property type="project" value="InterPro"/>
</dbReference>
<gene>
    <name evidence="9" type="ORF">H9717_09445</name>
</gene>
<accession>A0A9D2I6S9</accession>
<dbReference type="InterPro" id="IPR000515">
    <property type="entry name" value="MetI-like"/>
</dbReference>
<evidence type="ECO:0000256" key="2">
    <source>
        <dbReference type="ARBA" id="ARBA00022448"/>
    </source>
</evidence>
<dbReference type="SUPFAM" id="SSF161098">
    <property type="entry name" value="MetI-like"/>
    <property type="match status" value="1"/>
</dbReference>
<feature type="transmembrane region" description="Helical" evidence="7">
    <location>
        <begin position="117"/>
        <end position="136"/>
    </location>
</feature>
<reference evidence="9" key="1">
    <citation type="journal article" date="2021" name="PeerJ">
        <title>Extensive microbial diversity within the chicken gut microbiome revealed by metagenomics and culture.</title>
        <authorList>
            <person name="Gilroy R."/>
            <person name="Ravi A."/>
            <person name="Getino M."/>
            <person name="Pursley I."/>
            <person name="Horton D.L."/>
            <person name="Alikhan N.F."/>
            <person name="Baker D."/>
            <person name="Gharbi K."/>
            <person name="Hall N."/>
            <person name="Watson M."/>
            <person name="Adriaenssens E.M."/>
            <person name="Foster-Nyarko E."/>
            <person name="Jarju S."/>
            <person name="Secka A."/>
            <person name="Antonio M."/>
            <person name="Oren A."/>
            <person name="Chaudhuri R.R."/>
            <person name="La Ragione R."/>
            <person name="Hildebrand F."/>
            <person name="Pallen M.J."/>
        </authorList>
    </citation>
    <scope>NUCLEOTIDE SEQUENCE</scope>
    <source>
        <strain evidence="9">CHK179-7159</strain>
    </source>
</reference>
<keyword evidence="2 7" id="KW-0813">Transport</keyword>
<feature type="transmembrane region" description="Helical" evidence="7">
    <location>
        <begin position="21"/>
        <end position="42"/>
    </location>
</feature>
<evidence type="ECO:0000256" key="6">
    <source>
        <dbReference type="ARBA" id="ARBA00023136"/>
    </source>
</evidence>
<feature type="transmembrane region" description="Helical" evidence="7">
    <location>
        <begin position="86"/>
        <end position="105"/>
    </location>
</feature>
<evidence type="ECO:0000256" key="5">
    <source>
        <dbReference type="ARBA" id="ARBA00022989"/>
    </source>
</evidence>
<dbReference type="PROSITE" id="PS50928">
    <property type="entry name" value="ABC_TM1"/>
    <property type="match status" value="1"/>
</dbReference>
<organism evidence="9 10">
    <name type="scientific">Candidatus Eisenbergiella merdipullorum</name>
    <dbReference type="NCBI Taxonomy" id="2838553"/>
    <lineage>
        <taxon>Bacteria</taxon>
        <taxon>Bacillati</taxon>
        <taxon>Bacillota</taxon>
        <taxon>Clostridia</taxon>
        <taxon>Lachnospirales</taxon>
        <taxon>Lachnospiraceae</taxon>
        <taxon>Eisenbergiella</taxon>
    </lineage>
</organism>
<dbReference type="AlphaFoldDB" id="A0A9D2I6S9"/>
<evidence type="ECO:0000313" key="10">
    <source>
        <dbReference type="Proteomes" id="UP000886858"/>
    </source>
</evidence>
<dbReference type="InterPro" id="IPR035906">
    <property type="entry name" value="MetI-like_sf"/>
</dbReference>
<dbReference type="Proteomes" id="UP000886858">
    <property type="component" value="Unassembled WGS sequence"/>
</dbReference>
<name>A0A9D2I6S9_9FIRM</name>
<dbReference type="PANTHER" id="PTHR43744">
    <property type="entry name" value="ABC TRANSPORTER PERMEASE PROTEIN MG189-RELATED-RELATED"/>
    <property type="match status" value="1"/>
</dbReference>
<comment type="caution">
    <text evidence="9">The sequence shown here is derived from an EMBL/GenBank/DDBJ whole genome shotgun (WGS) entry which is preliminary data.</text>
</comment>
<keyword evidence="3" id="KW-1003">Cell membrane</keyword>
<evidence type="ECO:0000256" key="7">
    <source>
        <dbReference type="RuleBase" id="RU363032"/>
    </source>
</evidence>
<evidence type="ECO:0000313" key="9">
    <source>
        <dbReference type="EMBL" id="HJA93317.1"/>
    </source>
</evidence>
<feature type="domain" description="ABC transmembrane type-1" evidence="8">
    <location>
        <begin position="78"/>
        <end position="278"/>
    </location>
</feature>
<dbReference type="EMBL" id="DWYY01000102">
    <property type="protein sequence ID" value="HJA93317.1"/>
    <property type="molecule type" value="Genomic_DNA"/>
</dbReference>
<evidence type="ECO:0000256" key="1">
    <source>
        <dbReference type="ARBA" id="ARBA00004651"/>
    </source>
</evidence>
<comment type="similarity">
    <text evidence="7">Belongs to the binding-protein-dependent transport system permease family.</text>
</comment>
<dbReference type="CDD" id="cd06261">
    <property type="entry name" value="TM_PBP2"/>
    <property type="match status" value="1"/>
</dbReference>
<feature type="transmembrane region" description="Helical" evidence="7">
    <location>
        <begin position="148"/>
        <end position="165"/>
    </location>
</feature>
<feature type="transmembrane region" description="Helical" evidence="7">
    <location>
        <begin position="266"/>
        <end position="284"/>
    </location>
</feature>
<dbReference type="PANTHER" id="PTHR43744:SF9">
    <property type="entry name" value="POLYGALACTURONAN_RHAMNOGALACTURONAN TRANSPORT SYSTEM PERMEASE PROTEIN YTCP"/>
    <property type="match status" value="1"/>
</dbReference>
<dbReference type="Pfam" id="PF00528">
    <property type="entry name" value="BPD_transp_1"/>
    <property type="match status" value="1"/>
</dbReference>
<keyword evidence="5 7" id="KW-1133">Transmembrane helix</keyword>
<proteinExistence type="inferred from homology"/>
<keyword evidence="4 7" id="KW-0812">Transmembrane</keyword>
<protein>
    <submittedName>
        <fullName evidence="9">Carbohydrate ABC transporter permease</fullName>
    </submittedName>
</protein>